<gene>
    <name evidence="2" type="ORF">EZS28_036952</name>
</gene>
<sequence length="132" mass="14910">MQKLLELDPNPLIEKALQAHQISNASFQCGLCYPPCIRRADLFIAHGLIQQGPDRSKINQSQGSDTQTNTQTEPSAKKGIEYANNMIAMTHERVKLLFDAEIQVMLAESPFPTSTFTEHEEDNEAKMKYICR</sequence>
<accession>A0A5J4UC78</accession>
<dbReference type="AlphaFoldDB" id="A0A5J4UC78"/>
<evidence type="ECO:0000313" key="2">
    <source>
        <dbReference type="EMBL" id="KAA6367521.1"/>
    </source>
</evidence>
<protein>
    <submittedName>
        <fullName evidence="2">Uncharacterized protein</fullName>
    </submittedName>
</protein>
<name>A0A5J4UC78_9EUKA</name>
<comment type="caution">
    <text evidence="2">The sequence shown here is derived from an EMBL/GenBank/DDBJ whole genome shotgun (WGS) entry which is preliminary data.</text>
</comment>
<reference evidence="2 3" key="1">
    <citation type="submission" date="2019-03" db="EMBL/GenBank/DDBJ databases">
        <title>Single cell metagenomics reveals metabolic interactions within the superorganism composed of flagellate Streblomastix strix and complex community of Bacteroidetes bacteria on its surface.</title>
        <authorList>
            <person name="Treitli S.C."/>
            <person name="Kolisko M."/>
            <person name="Husnik F."/>
            <person name="Keeling P."/>
            <person name="Hampl V."/>
        </authorList>
    </citation>
    <scope>NUCLEOTIDE SEQUENCE [LARGE SCALE GENOMIC DNA]</scope>
    <source>
        <strain evidence="2">ST1C</strain>
    </source>
</reference>
<evidence type="ECO:0000313" key="3">
    <source>
        <dbReference type="Proteomes" id="UP000324800"/>
    </source>
</evidence>
<proteinExistence type="predicted"/>
<feature type="compositionally biased region" description="Polar residues" evidence="1">
    <location>
        <begin position="58"/>
        <end position="74"/>
    </location>
</feature>
<organism evidence="2 3">
    <name type="scientific">Streblomastix strix</name>
    <dbReference type="NCBI Taxonomy" id="222440"/>
    <lineage>
        <taxon>Eukaryota</taxon>
        <taxon>Metamonada</taxon>
        <taxon>Preaxostyla</taxon>
        <taxon>Oxymonadida</taxon>
        <taxon>Streblomastigidae</taxon>
        <taxon>Streblomastix</taxon>
    </lineage>
</organism>
<evidence type="ECO:0000256" key="1">
    <source>
        <dbReference type="SAM" id="MobiDB-lite"/>
    </source>
</evidence>
<dbReference type="Proteomes" id="UP000324800">
    <property type="component" value="Unassembled WGS sequence"/>
</dbReference>
<feature type="region of interest" description="Disordered" evidence="1">
    <location>
        <begin position="54"/>
        <end position="77"/>
    </location>
</feature>
<dbReference type="EMBL" id="SNRW01018250">
    <property type="protein sequence ID" value="KAA6367521.1"/>
    <property type="molecule type" value="Genomic_DNA"/>
</dbReference>